<keyword evidence="2" id="KW-1185">Reference proteome</keyword>
<organism evidence="1 2">
    <name type="scientific">Brucella endophytica</name>
    <dbReference type="NCBI Taxonomy" id="1963359"/>
    <lineage>
        <taxon>Bacteria</taxon>
        <taxon>Pseudomonadati</taxon>
        <taxon>Pseudomonadota</taxon>
        <taxon>Alphaproteobacteria</taxon>
        <taxon>Hyphomicrobiales</taxon>
        <taxon>Brucellaceae</taxon>
        <taxon>Brucella/Ochrobactrum group</taxon>
        <taxon>Brucella</taxon>
    </lineage>
</organism>
<evidence type="ECO:0000313" key="1">
    <source>
        <dbReference type="EMBL" id="GGB13545.1"/>
    </source>
</evidence>
<dbReference type="Proteomes" id="UP000646478">
    <property type="component" value="Unassembled WGS sequence"/>
</dbReference>
<proteinExistence type="predicted"/>
<dbReference type="InterPro" id="IPR011050">
    <property type="entry name" value="Pectin_lyase_fold/virulence"/>
</dbReference>
<dbReference type="SUPFAM" id="SSF51126">
    <property type="entry name" value="Pectin lyase-like"/>
    <property type="match status" value="1"/>
</dbReference>
<dbReference type="RefSeq" id="WP_188826549.1">
    <property type="nucleotide sequence ID" value="NZ_BMHH01000051.1"/>
</dbReference>
<sequence length="318" mass="33002">MMIVLKLAATNMGPVTLHVKGLGARPVVFRGGRNLVRYCLTKGQVVVLIYDGTSWVMANEATVPSVPPVVYVRPDGNDANSGDANTPGEALQTISAAIDKLESYVLPPAGGIVQLGIPGTYASVRRAFVGTISIIGDEANPEYYVISNSPGDYTPVALIGGTVTMRGVHLKNVTVNAWVVVFSINLGGTARCYNMILETTENGVYSFIADHASYLEIGTGCVLRSASLGAFLAQNGSQIVLSGGGTITIDNDATYSIACATAQTGSCITTSAGPISGNATGARYYCATNGVIWVNGDQNFFPGTIPGTADTNTGGRYA</sequence>
<accession>A0A916SRV7</accession>
<reference evidence="1" key="2">
    <citation type="submission" date="2020-09" db="EMBL/GenBank/DDBJ databases">
        <authorList>
            <person name="Sun Q."/>
            <person name="Zhou Y."/>
        </authorList>
    </citation>
    <scope>NUCLEOTIDE SEQUENCE</scope>
    <source>
        <strain evidence="1">CGMCC 1.15082</strain>
    </source>
</reference>
<dbReference type="AlphaFoldDB" id="A0A916SRV7"/>
<reference evidence="1" key="1">
    <citation type="journal article" date="2014" name="Int. J. Syst. Evol. Microbiol.">
        <title>Complete genome sequence of Corynebacterium casei LMG S-19264T (=DSM 44701T), isolated from a smear-ripened cheese.</title>
        <authorList>
            <consortium name="US DOE Joint Genome Institute (JGI-PGF)"/>
            <person name="Walter F."/>
            <person name="Albersmeier A."/>
            <person name="Kalinowski J."/>
            <person name="Ruckert C."/>
        </authorList>
    </citation>
    <scope>NUCLEOTIDE SEQUENCE</scope>
    <source>
        <strain evidence="1">CGMCC 1.15082</strain>
    </source>
</reference>
<gene>
    <name evidence="1" type="ORF">GCM10011491_46540</name>
</gene>
<comment type="caution">
    <text evidence="1">The sequence shown here is derived from an EMBL/GenBank/DDBJ whole genome shotgun (WGS) entry which is preliminary data.</text>
</comment>
<dbReference type="EMBL" id="BMHH01000051">
    <property type="protein sequence ID" value="GGB13545.1"/>
    <property type="molecule type" value="Genomic_DNA"/>
</dbReference>
<evidence type="ECO:0000313" key="2">
    <source>
        <dbReference type="Proteomes" id="UP000646478"/>
    </source>
</evidence>
<name>A0A916SRV7_9HYPH</name>
<protein>
    <submittedName>
        <fullName evidence="1">Uncharacterized protein</fullName>
    </submittedName>
</protein>